<name>A0A9W6RXM5_9ACTN</name>
<sequence length="140" mass="14458">MTTETTNDVLSASRGRRLPSATPGARVRGSAARWKRLLNQRILLTAARAAPCPPGLEPAEAAALPVNGLTAWQALEMLGLGRGQRLLVTNGARATGSLAVQLAAAMGVEVTATASAYAADRAFTRVASGRAGGRKVVLIR</sequence>
<evidence type="ECO:0000313" key="2">
    <source>
        <dbReference type="EMBL" id="GLY83384.1"/>
    </source>
</evidence>
<evidence type="ECO:0000313" key="3">
    <source>
        <dbReference type="Proteomes" id="UP001165074"/>
    </source>
</evidence>
<dbReference type="PANTHER" id="PTHR11695:SF294">
    <property type="entry name" value="RETICULON-4-INTERACTING PROTEIN 1, MITOCHONDRIAL"/>
    <property type="match status" value="1"/>
</dbReference>
<organism evidence="2 3">
    <name type="scientific">Actinoallomurus iriomotensis</name>
    <dbReference type="NCBI Taxonomy" id="478107"/>
    <lineage>
        <taxon>Bacteria</taxon>
        <taxon>Bacillati</taxon>
        <taxon>Actinomycetota</taxon>
        <taxon>Actinomycetes</taxon>
        <taxon>Streptosporangiales</taxon>
        <taxon>Thermomonosporaceae</taxon>
        <taxon>Actinoallomurus</taxon>
    </lineage>
</organism>
<reference evidence="2" key="1">
    <citation type="submission" date="2023-03" db="EMBL/GenBank/DDBJ databases">
        <title>Actinoallomurus iriomotensis NBRC 103684.</title>
        <authorList>
            <person name="Ichikawa N."/>
            <person name="Sato H."/>
            <person name="Tonouchi N."/>
        </authorList>
    </citation>
    <scope>NUCLEOTIDE SEQUENCE</scope>
    <source>
        <strain evidence="2">NBRC 103684</strain>
    </source>
</reference>
<feature type="region of interest" description="Disordered" evidence="1">
    <location>
        <begin position="1"/>
        <end position="26"/>
    </location>
</feature>
<accession>A0A9W6RXM5</accession>
<dbReference type="InterPro" id="IPR036291">
    <property type="entry name" value="NAD(P)-bd_dom_sf"/>
</dbReference>
<dbReference type="RefSeq" id="WP_285567651.1">
    <property type="nucleotide sequence ID" value="NZ_BSTK01000002.1"/>
</dbReference>
<dbReference type="Proteomes" id="UP001165074">
    <property type="component" value="Unassembled WGS sequence"/>
</dbReference>
<feature type="compositionally biased region" description="Polar residues" evidence="1">
    <location>
        <begin position="1"/>
        <end position="10"/>
    </location>
</feature>
<dbReference type="Gene3D" id="3.40.50.720">
    <property type="entry name" value="NAD(P)-binding Rossmann-like Domain"/>
    <property type="match status" value="1"/>
</dbReference>
<keyword evidence="3" id="KW-1185">Reference proteome</keyword>
<dbReference type="AlphaFoldDB" id="A0A9W6RXM5"/>
<gene>
    <name evidence="2" type="ORF">Airi02_013140</name>
</gene>
<dbReference type="InterPro" id="IPR050700">
    <property type="entry name" value="YIM1/Zinc_Alcohol_DH_Fams"/>
</dbReference>
<dbReference type="PANTHER" id="PTHR11695">
    <property type="entry name" value="ALCOHOL DEHYDROGENASE RELATED"/>
    <property type="match status" value="1"/>
</dbReference>
<protein>
    <submittedName>
        <fullName evidence="2">Uncharacterized protein</fullName>
    </submittedName>
</protein>
<dbReference type="SUPFAM" id="SSF51735">
    <property type="entry name" value="NAD(P)-binding Rossmann-fold domains"/>
    <property type="match status" value="1"/>
</dbReference>
<dbReference type="Gene3D" id="3.90.180.10">
    <property type="entry name" value="Medium-chain alcohol dehydrogenases, catalytic domain"/>
    <property type="match status" value="1"/>
</dbReference>
<comment type="caution">
    <text evidence="2">The sequence shown here is derived from an EMBL/GenBank/DDBJ whole genome shotgun (WGS) entry which is preliminary data.</text>
</comment>
<dbReference type="EMBL" id="BSTK01000002">
    <property type="protein sequence ID" value="GLY83384.1"/>
    <property type="molecule type" value="Genomic_DNA"/>
</dbReference>
<proteinExistence type="predicted"/>
<evidence type="ECO:0000256" key="1">
    <source>
        <dbReference type="SAM" id="MobiDB-lite"/>
    </source>
</evidence>